<evidence type="ECO:0000256" key="11">
    <source>
        <dbReference type="RuleBase" id="RU003639"/>
    </source>
</evidence>
<evidence type="ECO:0000256" key="8">
    <source>
        <dbReference type="ARBA" id="ARBA00023075"/>
    </source>
</evidence>
<feature type="transmembrane region" description="Helical" evidence="10">
    <location>
        <begin position="42"/>
        <end position="66"/>
    </location>
</feature>
<keyword evidence="8 10" id="KW-0830">Ubiquinone</keyword>
<dbReference type="Pfam" id="PF00507">
    <property type="entry name" value="Oxidored_q4"/>
    <property type="match status" value="1"/>
</dbReference>
<dbReference type="GO" id="GO:0005886">
    <property type="term" value="C:plasma membrane"/>
    <property type="evidence" value="ECO:0007669"/>
    <property type="project" value="UniProtKB-SubCell"/>
</dbReference>
<dbReference type="InterPro" id="IPR000440">
    <property type="entry name" value="NADH_UbQ/plastoQ_OxRdtase_su3"/>
</dbReference>
<evidence type="ECO:0000256" key="5">
    <source>
        <dbReference type="ARBA" id="ARBA00022967"/>
    </source>
</evidence>
<comment type="function">
    <text evidence="10">NDH-1 shuttles electrons from NADH, via FMN and iron-sulfur (Fe-S) centers, to quinones in the respiratory chain. The immediate electron acceptor for the enzyme in this species is believed to be ubiquinone. Couples the redox reaction to proton translocation (for every two electrons transferred, four hydrogen ions are translocated across the cytoplasmic membrane), and thus conserves the redox energy in a proton gradient.</text>
</comment>
<comment type="subcellular location">
    <subcellularLocation>
        <location evidence="10 11">Cell membrane</location>
        <topology evidence="10 11">Multi-pass membrane protein</topology>
    </subcellularLocation>
    <subcellularLocation>
        <location evidence="1">Membrane</location>
        <topology evidence="1">Multi-pass membrane protein</topology>
    </subcellularLocation>
</comment>
<dbReference type="GO" id="GO:0050136">
    <property type="term" value="F:NADH dehydrogenase (quinone) (non-electrogenic) activity"/>
    <property type="evidence" value="ECO:0007669"/>
    <property type="project" value="UniProtKB-UniRule"/>
</dbReference>
<proteinExistence type="inferred from homology"/>
<comment type="caution">
    <text evidence="12">The sequence shown here is derived from an EMBL/GenBank/DDBJ whole genome shotgun (WGS) entry which is preliminary data.</text>
</comment>
<evidence type="ECO:0000256" key="2">
    <source>
        <dbReference type="ARBA" id="ARBA00008472"/>
    </source>
</evidence>
<accession>W4S0Y7</accession>
<comment type="subunit">
    <text evidence="10">NDH-1 is composed of 14 different subunits. Subunits NuoA, H, J, K, L, M, N constitute the membrane sector of the complex.</text>
</comment>
<dbReference type="GO" id="GO:0030964">
    <property type="term" value="C:NADH dehydrogenase complex"/>
    <property type="evidence" value="ECO:0007669"/>
    <property type="project" value="TreeGrafter"/>
</dbReference>
<dbReference type="AlphaFoldDB" id="W4S0Y7"/>
<dbReference type="PANTHER" id="PTHR11058">
    <property type="entry name" value="NADH-UBIQUINONE OXIDOREDUCTASE CHAIN 3"/>
    <property type="match status" value="1"/>
</dbReference>
<keyword evidence="4 10" id="KW-0812">Transmembrane</keyword>
<evidence type="ECO:0000256" key="7">
    <source>
        <dbReference type="ARBA" id="ARBA00023027"/>
    </source>
</evidence>
<dbReference type="PANTHER" id="PTHR11058:SF9">
    <property type="entry name" value="NADH-UBIQUINONE OXIDOREDUCTASE CHAIN 3"/>
    <property type="match status" value="1"/>
</dbReference>
<evidence type="ECO:0000313" key="12">
    <source>
        <dbReference type="EMBL" id="GAE50275.1"/>
    </source>
</evidence>
<dbReference type="HAMAP" id="MF_01394">
    <property type="entry name" value="NDH1_NuoA"/>
    <property type="match status" value="1"/>
</dbReference>
<keyword evidence="10 11" id="KW-0874">Quinone</keyword>
<keyword evidence="3 10" id="KW-0813">Transport</keyword>
<dbReference type="FunFam" id="1.20.58.1610:FF:000004">
    <property type="entry name" value="NADH-quinone oxidoreductase subunit A"/>
    <property type="match status" value="1"/>
</dbReference>
<dbReference type="EC" id="7.1.1.-" evidence="10"/>
<reference evidence="12 13" key="1">
    <citation type="submission" date="2014-01" db="EMBL/GenBank/DDBJ databases">
        <title>Genome sequence and analysis of Xanthomonas arboricola pv. pruni.</title>
        <authorList>
            <person name="Fujikawa T."/>
            <person name="Nakazono-Nagaoka E."/>
        </authorList>
    </citation>
    <scope>NUCLEOTIDE SEQUENCE [LARGE SCALE GENOMIC DNA]</scope>
    <source>
        <strain evidence="13">MAFF 311562</strain>
    </source>
</reference>
<evidence type="ECO:0000256" key="1">
    <source>
        <dbReference type="ARBA" id="ARBA00004141"/>
    </source>
</evidence>
<gene>
    <name evidence="10 12" type="primary">nuoA</name>
    <name evidence="12" type="ORF">XPU_1807</name>
</gene>
<keyword evidence="10" id="KW-1003">Cell membrane</keyword>
<dbReference type="InterPro" id="IPR023043">
    <property type="entry name" value="NAD(P)H_OxRDtase_bac/plastid"/>
</dbReference>
<sequence>MGTIVWLQFLRIAGRAGSAYTPMPARGACGQRQERIAVLAEYLPSLLFLIVATGVGIVLMLVGRFLGPRSPDPRKLSPYECGFEAFEDARMKFDVRYYLIAIQFIVFDLEIIFIVPWTQVFMEIGARSLVTMGLFVGMLFLGFIYVWKKGALEWE</sequence>
<keyword evidence="7 10" id="KW-0520">NAD</keyword>
<evidence type="ECO:0000256" key="10">
    <source>
        <dbReference type="HAMAP-Rule" id="MF_01394"/>
    </source>
</evidence>
<comment type="similarity">
    <text evidence="2 10 11">Belongs to the complex I subunit 3 family.</text>
</comment>
<comment type="catalytic activity">
    <reaction evidence="10 11">
        <text>a quinone + NADH + 5 H(+)(in) = a quinol + NAD(+) + 4 H(+)(out)</text>
        <dbReference type="Rhea" id="RHEA:57888"/>
        <dbReference type="ChEBI" id="CHEBI:15378"/>
        <dbReference type="ChEBI" id="CHEBI:24646"/>
        <dbReference type="ChEBI" id="CHEBI:57540"/>
        <dbReference type="ChEBI" id="CHEBI:57945"/>
        <dbReference type="ChEBI" id="CHEBI:132124"/>
    </reaction>
</comment>
<keyword evidence="12" id="KW-0560">Oxidoreductase</keyword>
<protein>
    <recommendedName>
        <fullName evidence="10">NADH-quinone oxidoreductase subunit A</fullName>
        <ecNumber evidence="10">7.1.1.-</ecNumber>
    </recommendedName>
    <alternativeName>
        <fullName evidence="10">NADH dehydrogenase I subunit A</fullName>
    </alternativeName>
    <alternativeName>
        <fullName evidence="10">NDH-1 subunit A</fullName>
    </alternativeName>
    <alternativeName>
        <fullName evidence="10">NUO1</fullName>
    </alternativeName>
</protein>
<name>W4S0Y7_9XANT</name>
<keyword evidence="5 10" id="KW-1278">Translocase</keyword>
<keyword evidence="6 10" id="KW-1133">Transmembrane helix</keyword>
<evidence type="ECO:0000256" key="3">
    <source>
        <dbReference type="ARBA" id="ARBA00022448"/>
    </source>
</evidence>
<dbReference type="Gene3D" id="1.20.58.1610">
    <property type="entry name" value="NADH:ubiquinone/plastoquinone oxidoreductase, chain 3"/>
    <property type="match status" value="1"/>
</dbReference>
<dbReference type="InterPro" id="IPR038430">
    <property type="entry name" value="NDAH_ubi_oxred_su3_sf"/>
</dbReference>
<feature type="transmembrane region" description="Helical" evidence="10">
    <location>
        <begin position="97"/>
        <end position="118"/>
    </location>
</feature>
<dbReference type="GO" id="GO:0008137">
    <property type="term" value="F:NADH dehydrogenase (ubiquinone) activity"/>
    <property type="evidence" value="ECO:0007669"/>
    <property type="project" value="InterPro"/>
</dbReference>
<evidence type="ECO:0000256" key="4">
    <source>
        <dbReference type="ARBA" id="ARBA00022692"/>
    </source>
</evidence>
<organism evidence="12 13">
    <name type="scientific">Xanthomonas arboricola pv. pruni str. MAFF 311562</name>
    <dbReference type="NCBI Taxonomy" id="1414836"/>
    <lineage>
        <taxon>Bacteria</taxon>
        <taxon>Pseudomonadati</taxon>
        <taxon>Pseudomonadota</taxon>
        <taxon>Gammaproteobacteria</taxon>
        <taxon>Lysobacterales</taxon>
        <taxon>Lysobacteraceae</taxon>
        <taxon>Xanthomonas</taxon>
    </lineage>
</organism>
<dbReference type="GO" id="GO:0048038">
    <property type="term" value="F:quinone binding"/>
    <property type="evidence" value="ECO:0007669"/>
    <property type="project" value="UniProtKB-KW"/>
</dbReference>
<evidence type="ECO:0000256" key="9">
    <source>
        <dbReference type="ARBA" id="ARBA00023136"/>
    </source>
</evidence>
<evidence type="ECO:0000256" key="6">
    <source>
        <dbReference type="ARBA" id="ARBA00022989"/>
    </source>
</evidence>
<feature type="transmembrane region" description="Helical" evidence="10">
    <location>
        <begin position="124"/>
        <end position="147"/>
    </location>
</feature>
<dbReference type="EMBL" id="BAVB01000244">
    <property type="protein sequence ID" value="GAE50275.1"/>
    <property type="molecule type" value="Genomic_DNA"/>
</dbReference>
<keyword evidence="9 10" id="KW-0472">Membrane</keyword>
<dbReference type="Proteomes" id="UP000019143">
    <property type="component" value="Unassembled WGS sequence"/>
</dbReference>
<evidence type="ECO:0000313" key="13">
    <source>
        <dbReference type="Proteomes" id="UP000019143"/>
    </source>
</evidence>